<comment type="caution">
    <text evidence="1">The sequence shown here is derived from an EMBL/GenBank/DDBJ whole genome shotgun (WGS) entry which is preliminary data.</text>
</comment>
<sequence>NFDVIEHKMGEEEQRLIEPIPNLERKISVQEELKTLYQVIPMSNEDNYLNVKSKLLIEDVV</sequence>
<proteinExistence type="predicted"/>
<reference evidence="1" key="1">
    <citation type="submission" date="2021-06" db="EMBL/GenBank/DDBJ databases">
        <authorList>
            <person name="Kallberg Y."/>
            <person name="Tangrot J."/>
            <person name="Rosling A."/>
        </authorList>
    </citation>
    <scope>NUCLEOTIDE SEQUENCE</scope>
    <source>
        <strain evidence="1">87-6 pot B 2015</strain>
    </source>
</reference>
<name>A0A9N9I837_FUNMO</name>
<accession>A0A9N9I837</accession>
<evidence type="ECO:0000313" key="1">
    <source>
        <dbReference type="EMBL" id="CAG8724073.1"/>
    </source>
</evidence>
<feature type="non-terminal residue" evidence="1">
    <location>
        <position position="61"/>
    </location>
</feature>
<keyword evidence="2" id="KW-1185">Reference proteome</keyword>
<evidence type="ECO:0000313" key="2">
    <source>
        <dbReference type="Proteomes" id="UP000789375"/>
    </source>
</evidence>
<dbReference type="Proteomes" id="UP000789375">
    <property type="component" value="Unassembled WGS sequence"/>
</dbReference>
<dbReference type="EMBL" id="CAJVPP010014413">
    <property type="protein sequence ID" value="CAG8724073.1"/>
    <property type="molecule type" value="Genomic_DNA"/>
</dbReference>
<protein>
    <submittedName>
        <fullName evidence="1">5295_t:CDS:1</fullName>
    </submittedName>
</protein>
<organism evidence="1 2">
    <name type="scientific">Funneliformis mosseae</name>
    <name type="common">Endomycorrhizal fungus</name>
    <name type="synonym">Glomus mosseae</name>
    <dbReference type="NCBI Taxonomy" id="27381"/>
    <lineage>
        <taxon>Eukaryota</taxon>
        <taxon>Fungi</taxon>
        <taxon>Fungi incertae sedis</taxon>
        <taxon>Mucoromycota</taxon>
        <taxon>Glomeromycotina</taxon>
        <taxon>Glomeromycetes</taxon>
        <taxon>Glomerales</taxon>
        <taxon>Glomeraceae</taxon>
        <taxon>Funneliformis</taxon>
    </lineage>
</organism>
<dbReference type="AlphaFoldDB" id="A0A9N9I837"/>
<gene>
    <name evidence="1" type="ORF">FMOSSE_LOCUS15208</name>
</gene>